<name>A0A3A1U213_9MICO</name>
<dbReference type="InterPro" id="IPR049453">
    <property type="entry name" value="Memb_transporter_dom"/>
</dbReference>
<sequence>MHPRAALRRAGEAVPAAAQLAIAATASYAFAHFVVGHAVPLLAITVCLSSLGFVRDARPRRVLETALGLAIGVALAEVMLLVAGRGVWQILVALFVTLLVARLLNASPAVAVAATAQSAIVLLIQLPAGGPWARSLDGFIGGGVALLATALLPRDPRRAAVRDAERVFAGLRRGVDDTARALRTADRTTATAALAALRELQPLLVDWTTTLDSAVAIARVSPFLRRRLPELLAQRRLLDGVDLAVRSMRTIARRAEALTADGTPRPELGELLQAVGSATALLGRSVRDPGALAPAAEDLRLIARRLDPRLITPEATVTASMITVLVRPVVVDLAVAAGVPAERIRGELPALG</sequence>
<evidence type="ECO:0000256" key="3">
    <source>
        <dbReference type="ARBA" id="ARBA00022989"/>
    </source>
</evidence>
<feature type="transmembrane region" description="Helical" evidence="5">
    <location>
        <begin position="62"/>
        <end position="81"/>
    </location>
</feature>
<comment type="caution">
    <text evidence="7">The sequence shown here is derived from an EMBL/GenBank/DDBJ whole genome shotgun (WGS) entry which is preliminary data.</text>
</comment>
<keyword evidence="4 5" id="KW-0472">Membrane</keyword>
<evidence type="ECO:0000259" key="6">
    <source>
        <dbReference type="Pfam" id="PF13515"/>
    </source>
</evidence>
<accession>A0A3A1U213</accession>
<feature type="transmembrane region" description="Helical" evidence="5">
    <location>
        <begin position="37"/>
        <end position="55"/>
    </location>
</feature>
<dbReference type="AlphaFoldDB" id="A0A3A1U213"/>
<dbReference type="Proteomes" id="UP000265742">
    <property type="component" value="Unassembled WGS sequence"/>
</dbReference>
<evidence type="ECO:0000256" key="1">
    <source>
        <dbReference type="ARBA" id="ARBA00004141"/>
    </source>
</evidence>
<evidence type="ECO:0000313" key="8">
    <source>
        <dbReference type="Proteomes" id="UP000265742"/>
    </source>
</evidence>
<keyword evidence="2 5" id="KW-0812">Transmembrane</keyword>
<gene>
    <name evidence="7" type="ORF">D1781_03445</name>
</gene>
<feature type="domain" description="Integral membrane bound transporter" evidence="6">
    <location>
        <begin position="30"/>
        <end position="148"/>
    </location>
</feature>
<evidence type="ECO:0000256" key="5">
    <source>
        <dbReference type="SAM" id="Phobius"/>
    </source>
</evidence>
<evidence type="ECO:0000256" key="4">
    <source>
        <dbReference type="ARBA" id="ARBA00023136"/>
    </source>
</evidence>
<organism evidence="7 8">
    <name type="scientific">Amnibacterium setariae</name>
    <dbReference type="NCBI Taxonomy" id="2306585"/>
    <lineage>
        <taxon>Bacteria</taxon>
        <taxon>Bacillati</taxon>
        <taxon>Actinomycetota</taxon>
        <taxon>Actinomycetes</taxon>
        <taxon>Micrococcales</taxon>
        <taxon>Microbacteriaceae</taxon>
        <taxon>Amnibacterium</taxon>
    </lineage>
</organism>
<evidence type="ECO:0000313" key="7">
    <source>
        <dbReference type="EMBL" id="RIX30492.1"/>
    </source>
</evidence>
<proteinExistence type="predicted"/>
<dbReference type="GO" id="GO:0016020">
    <property type="term" value="C:membrane"/>
    <property type="evidence" value="ECO:0007669"/>
    <property type="project" value="UniProtKB-SubCell"/>
</dbReference>
<dbReference type="EMBL" id="QXTG01000001">
    <property type="protein sequence ID" value="RIX30492.1"/>
    <property type="molecule type" value="Genomic_DNA"/>
</dbReference>
<comment type="subcellular location">
    <subcellularLocation>
        <location evidence="1">Membrane</location>
        <topology evidence="1">Multi-pass membrane protein</topology>
    </subcellularLocation>
</comment>
<feature type="transmembrane region" description="Helical" evidence="5">
    <location>
        <begin position="87"/>
        <end position="104"/>
    </location>
</feature>
<reference evidence="8" key="1">
    <citation type="submission" date="2018-09" db="EMBL/GenBank/DDBJ databases">
        <authorList>
            <person name="Kim I."/>
        </authorList>
    </citation>
    <scope>NUCLEOTIDE SEQUENCE [LARGE SCALE GENOMIC DNA]</scope>
    <source>
        <strain evidence="8">DD4a</strain>
    </source>
</reference>
<evidence type="ECO:0000256" key="2">
    <source>
        <dbReference type="ARBA" id="ARBA00022692"/>
    </source>
</evidence>
<dbReference type="Pfam" id="PF13515">
    <property type="entry name" value="FUSC_2"/>
    <property type="match status" value="1"/>
</dbReference>
<protein>
    <submittedName>
        <fullName evidence="7">FUSC family protein</fullName>
    </submittedName>
</protein>
<keyword evidence="8" id="KW-1185">Reference proteome</keyword>
<keyword evidence="3 5" id="KW-1133">Transmembrane helix</keyword>